<keyword evidence="1" id="KW-1133">Transmembrane helix</keyword>
<keyword evidence="3" id="KW-1185">Reference proteome</keyword>
<dbReference type="InterPro" id="IPR037185">
    <property type="entry name" value="EmrE-like"/>
</dbReference>
<accession>A0ABM1EKD0</accession>
<dbReference type="RefSeq" id="XP_014672652.1">
    <property type="nucleotide sequence ID" value="XM_014817166.1"/>
</dbReference>
<dbReference type="RefSeq" id="XP_014672651.1">
    <property type="nucleotide sequence ID" value="XM_014817165.1"/>
</dbReference>
<evidence type="ECO:0000256" key="2">
    <source>
        <dbReference type="SAM" id="SignalP"/>
    </source>
</evidence>
<feature type="transmembrane region" description="Helical" evidence="1">
    <location>
        <begin position="51"/>
        <end position="71"/>
    </location>
</feature>
<feature type="chain" id="PRO_5045022228" evidence="2">
    <location>
        <begin position="21"/>
        <end position="143"/>
    </location>
</feature>
<feature type="transmembrane region" description="Helical" evidence="1">
    <location>
        <begin position="111"/>
        <end position="131"/>
    </location>
</feature>
<sequence length="143" mass="14926">MTPGLFYAVVSGMLAAMASASGKMAAASSDARWLCGAVVTPAALDCDSILLYVRGSCFLLVFLLNAVMWTVFTKALRLSPTTLSATITNLASNLFFTALTGRLLFGETLGATWFVGAGLIVTGVALIHNAAADAEREAQRKTS</sequence>
<reference evidence="4 5" key="1">
    <citation type="submission" date="2025-05" db="UniProtKB">
        <authorList>
            <consortium name="RefSeq"/>
        </authorList>
    </citation>
    <scope>IDENTIFICATION</scope>
</reference>
<evidence type="ECO:0000313" key="3">
    <source>
        <dbReference type="Proteomes" id="UP000695022"/>
    </source>
</evidence>
<keyword evidence="1" id="KW-0812">Transmembrane</keyword>
<feature type="signal peptide" evidence="2">
    <location>
        <begin position="1"/>
        <end position="20"/>
    </location>
</feature>
<dbReference type="SUPFAM" id="SSF103481">
    <property type="entry name" value="Multidrug resistance efflux transporter EmrE"/>
    <property type="match status" value="1"/>
</dbReference>
<name>A0ABM1EKD0_PRICU</name>
<dbReference type="PANTHER" id="PTHR31965:SF1">
    <property type="entry name" value="TRANSMEMBRANE PROTEIN 42"/>
    <property type="match status" value="1"/>
</dbReference>
<evidence type="ECO:0000313" key="4">
    <source>
        <dbReference type="RefSeq" id="XP_014672651.1"/>
    </source>
</evidence>
<evidence type="ECO:0000256" key="1">
    <source>
        <dbReference type="SAM" id="Phobius"/>
    </source>
</evidence>
<dbReference type="InterPro" id="IPR039632">
    <property type="entry name" value="TMEM42"/>
</dbReference>
<organism evidence="3 4">
    <name type="scientific">Priapulus caudatus</name>
    <name type="common">Priapulid worm</name>
    <dbReference type="NCBI Taxonomy" id="37621"/>
    <lineage>
        <taxon>Eukaryota</taxon>
        <taxon>Metazoa</taxon>
        <taxon>Ecdysozoa</taxon>
        <taxon>Scalidophora</taxon>
        <taxon>Priapulida</taxon>
        <taxon>Priapulimorpha</taxon>
        <taxon>Priapulimorphida</taxon>
        <taxon>Priapulidae</taxon>
        <taxon>Priapulus</taxon>
    </lineage>
</organism>
<proteinExistence type="predicted"/>
<dbReference type="PANTHER" id="PTHR31965">
    <property type="entry name" value="TRANSMEMBRANE PROTEIN 42"/>
    <property type="match status" value="1"/>
</dbReference>
<dbReference type="GeneID" id="106813110"/>
<protein>
    <submittedName>
        <fullName evidence="4">Transmembrane protein 42-like isoform X1</fullName>
    </submittedName>
    <submittedName>
        <fullName evidence="5">Transmembrane protein 42-like isoform X2</fullName>
    </submittedName>
</protein>
<keyword evidence="1" id="KW-0472">Membrane</keyword>
<gene>
    <name evidence="4 5" type="primary">LOC106813110</name>
</gene>
<keyword evidence="2" id="KW-0732">Signal</keyword>
<dbReference type="Proteomes" id="UP000695022">
    <property type="component" value="Unplaced"/>
</dbReference>
<evidence type="ECO:0000313" key="5">
    <source>
        <dbReference type="RefSeq" id="XP_014672652.1"/>
    </source>
</evidence>